<keyword evidence="6" id="KW-0408">Iron</keyword>
<evidence type="ECO:0000256" key="2">
    <source>
        <dbReference type="ARBA" id="ARBA00022448"/>
    </source>
</evidence>
<comment type="similarity">
    <text evidence="11 12">Belongs to the TonB-dependent receptor family.</text>
</comment>
<sequence>MGYLAKLLAASAVCALVQPAAVQAQETGSGDAQDSGIRMRDDLVLDAIVVTARRRAEDVQDVPLVVNTVTAEEFAELNIRDFTDVQQLVPGLQLGTNANSFGANAQIRGVNMDVNASGFNNTIEFYQNDAPILPQVVLQQTFDIAQVEVLRGPQGALRGRASPSGSMIVTTHKPDLYEIGGYVASTANDIGTINVNGALGIPVIEGVAGIRVAGIFAEDEVDRVTTINPTFDGRDPFARTKGGRITAVVQPTDWLRFEGGYQRVDRKRRNYDQAESFSLVSDVLGDSPVLVTPGDRNAVAEDSRHSTEKYEIFNWQGQASFAGQSLIYVGSRLEQDIASVEPLDHGGYFQGFDYYQQTIGGAVATSHEIRLQNEEMVAGMFDYVVGAFFRKTDSGNTVFRDGPITLPAVFGGGIAALTQQDVYSLSVTDEKSFFGNLTVHIGDATQISGGARYIKFKSSNNITLNAVNQLDPADRTLLVSTPLGIGLNESNIDTDKLIYQVSAQHNFTPDIMLYASVGSSFRPGLFAVGDFSVNQSALERSFQRTDDETSTSYELGLKTTLMGGRMRLNVAGYYQEFQNYPYRVPGSSGISGVYFVDYSYDQASQTVNPRVNRFNFVSGVPVEVWGMEGELSLEATPDLNISLVAAYADGQIKDGVIPCNDFLNPDGVPDSPASAPSLGELMGVVGSDNISACTVNQAASSQPKFSATAMAEYSRPISNKVDGFVRGLYSFYGKSAGDPTNAWDSVKQYGLFNVFTGIRDPQGAWEVTLFAKNLFEMERVTQRSLPLSSQYQTLPLQGFGPTGPIFGSPQNASFTSTYTNIRMTPPREFGINIRFTFGAR</sequence>
<keyword evidence="16" id="KW-0675">Receptor</keyword>
<dbReference type="PROSITE" id="PS52016">
    <property type="entry name" value="TONB_DEPENDENT_REC_3"/>
    <property type="match status" value="1"/>
</dbReference>
<keyword evidence="5 11" id="KW-0812">Transmembrane</keyword>
<dbReference type="Gene3D" id="2.40.170.20">
    <property type="entry name" value="TonB-dependent receptor, beta-barrel domain"/>
    <property type="match status" value="1"/>
</dbReference>
<dbReference type="InterPro" id="IPR039426">
    <property type="entry name" value="TonB-dep_rcpt-like"/>
</dbReference>
<evidence type="ECO:0000259" key="15">
    <source>
        <dbReference type="Pfam" id="PF07715"/>
    </source>
</evidence>
<dbReference type="InterPro" id="IPR012910">
    <property type="entry name" value="Plug_dom"/>
</dbReference>
<evidence type="ECO:0000256" key="13">
    <source>
        <dbReference type="SAM" id="SignalP"/>
    </source>
</evidence>
<evidence type="ECO:0000256" key="12">
    <source>
        <dbReference type="RuleBase" id="RU003357"/>
    </source>
</evidence>
<dbReference type="RefSeq" id="WP_243800953.1">
    <property type="nucleotide sequence ID" value="NZ_JALHAT010000024.1"/>
</dbReference>
<evidence type="ECO:0000313" key="16">
    <source>
        <dbReference type="EMBL" id="MCJ1961654.1"/>
    </source>
</evidence>
<accession>A0ABT0AES0</accession>
<evidence type="ECO:0000256" key="3">
    <source>
        <dbReference type="ARBA" id="ARBA00022452"/>
    </source>
</evidence>
<feature type="domain" description="TonB-dependent receptor plug" evidence="15">
    <location>
        <begin position="59"/>
        <end position="165"/>
    </location>
</feature>
<keyword evidence="13" id="KW-0732">Signal</keyword>
<comment type="caution">
    <text evidence="16">The sequence shown here is derived from an EMBL/GenBank/DDBJ whole genome shotgun (WGS) entry which is preliminary data.</text>
</comment>
<dbReference type="InterPro" id="IPR000531">
    <property type="entry name" value="Beta-barrel_TonB"/>
</dbReference>
<dbReference type="Pfam" id="PF07715">
    <property type="entry name" value="Plug"/>
    <property type="match status" value="1"/>
</dbReference>
<keyword evidence="2 11" id="KW-0813">Transport</keyword>
<dbReference type="Proteomes" id="UP001162802">
    <property type="component" value="Unassembled WGS sequence"/>
</dbReference>
<evidence type="ECO:0000256" key="11">
    <source>
        <dbReference type="PROSITE-ProRule" id="PRU01360"/>
    </source>
</evidence>
<feature type="chain" id="PRO_5047292824" evidence="13">
    <location>
        <begin position="25"/>
        <end position="840"/>
    </location>
</feature>
<keyword evidence="10 11" id="KW-0998">Cell outer membrane</keyword>
<comment type="subcellular location">
    <subcellularLocation>
        <location evidence="1 11">Cell outer membrane</location>
        <topology evidence="1 11">Multi-pass membrane protein</topology>
    </subcellularLocation>
</comment>
<dbReference type="SUPFAM" id="SSF56935">
    <property type="entry name" value="Porins"/>
    <property type="match status" value="1"/>
</dbReference>
<proteinExistence type="inferred from homology"/>
<evidence type="ECO:0000313" key="17">
    <source>
        <dbReference type="Proteomes" id="UP001162802"/>
    </source>
</evidence>
<evidence type="ECO:0000259" key="14">
    <source>
        <dbReference type="Pfam" id="PF00593"/>
    </source>
</evidence>
<organism evidence="16 17">
    <name type="scientific">Novosphingobium mangrovi</name>
    <name type="common">ex Hu et al. 2023</name>
    <dbReference type="NCBI Taxonomy" id="2930094"/>
    <lineage>
        <taxon>Bacteria</taxon>
        <taxon>Pseudomonadati</taxon>
        <taxon>Pseudomonadota</taxon>
        <taxon>Alphaproteobacteria</taxon>
        <taxon>Sphingomonadales</taxon>
        <taxon>Sphingomonadaceae</taxon>
        <taxon>Novosphingobium</taxon>
    </lineage>
</organism>
<evidence type="ECO:0000256" key="1">
    <source>
        <dbReference type="ARBA" id="ARBA00004571"/>
    </source>
</evidence>
<protein>
    <submittedName>
        <fullName evidence="16">TonB-dependent receptor</fullName>
    </submittedName>
</protein>
<evidence type="ECO:0000256" key="6">
    <source>
        <dbReference type="ARBA" id="ARBA00023004"/>
    </source>
</evidence>
<keyword evidence="8 12" id="KW-0798">TonB box</keyword>
<reference evidence="16" key="1">
    <citation type="submission" date="2022-03" db="EMBL/GenBank/DDBJ databases">
        <title>Identification of a novel bacterium isolated from mangrove sediments.</title>
        <authorList>
            <person name="Pan X."/>
        </authorList>
    </citation>
    <scope>NUCLEOTIDE SEQUENCE</scope>
    <source>
        <strain evidence="16">B2637</strain>
    </source>
</reference>
<keyword evidence="9 11" id="KW-0472">Membrane</keyword>
<evidence type="ECO:0000256" key="5">
    <source>
        <dbReference type="ARBA" id="ARBA00022692"/>
    </source>
</evidence>
<gene>
    <name evidence="16" type="ORF">MTR65_13245</name>
</gene>
<evidence type="ECO:0000256" key="8">
    <source>
        <dbReference type="ARBA" id="ARBA00023077"/>
    </source>
</evidence>
<evidence type="ECO:0000256" key="9">
    <source>
        <dbReference type="ARBA" id="ARBA00023136"/>
    </source>
</evidence>
<dbReference type="PANTHER" id="PTHR32552:SF81">
    <property type="entry name" value="TONB-DEPENDENT OUTER MEMBRANE RECEPTOR"/>
    <property type="match status" value="1"/>
</dbReference>
<evidence type="ECO:0000256" key="10">
    <source>
        <dbReference type="ARBA" id="ARBA00023237"/>
    </source>
</evidence>
<keyword evidence="3 11" id="KW-1134">Transmembrane beta strand</keyword>
<keyword evidence="4" id="KW-0410">Iron transport</keyword>
<evidence type="ECO:0000256" key="7">
    <source>
        <dbReference type="ARBA" id="ARBA00023065"/>
    </source>
</evidence>
<feature type="domain" description="TonB-dependent receptor-like beta-barrel" evidence="14">
    <location>
        <begin position="262"/>
        <end position="774"/>
    </location>
</feature>
<evidence type="ECO:0000256" key="4">
    <source>
        <dbReference type="ARBA" id="ARBA00022496"/>
    </source>
</evidence>
<keyword evidence="17" id="KW-1185">Reference proteome</keyword>
<dbReference type="EMBL" id="JALHAT010000024">
    <property type="protein sequence ID" value="MCJ1961654.1"/>
    <property type="molecule type" value="Genomic_DNA"/>
</dbReference>
<name>A0ABT0AES0_9SPHN</name>
<keyword evidence="7" id="KW-0406">Ion transport</keyword>
<feature type="signal peptide" evidence="13">
    <location>
        <begin position="1"/>
        <end position="24"/>
    </location>
</feature>
<dbReference type="InterPro" id="IPR036942">
    <property type="entry name" value="Beta-barrel_TonB_sf"/>
</dbReference>
<dbReference type="PANTHER" id="PTHR32552">
    <property type="entry name" value="FERRICHROME IRON RECEPTOR-RELATED"/>
    <property type="match status" value="1"/>
</dbReference>
<dbReference type="Pfam" id="PF00593">
    <property type="entry name" value="TonB_dep_Rec_b-barrel"/>
    <property type="match status" value="1"/>
</dbReference>